<evidence type="ECO:0000259" key="6">
    <source>
        <dbReference type="PROSITE" id="PS51456"/>
    </source>
</evidence>
<comment type="caution">
    <text evidence="5">Lacks conserved residue(s) required for the propagation of feature annotation.</text>
</comment>
<comment type="caution">
    <text evidence="7">The sequence shown here is derived from an EMBL/GenBank/DDBJ whole genome shotgun (WGS) entry which is preliminary data.</text>
</comment>
<evidence type="ECO:0000256" key="5">
    <source>
        <dbReference type="PROSITE-ProRule" id="PRU00782"/>
    </source>
</evidence>
<dbReference type="Gene3D" id="3.40.850.10">
    <property type="entry name" value="Kinesin motor domain"/>
    <property type="match status" value="1"/>
</dbReference>
<dbReference type="InterPro" id="IPR027417">
    <property type="entry name" value="P-loop_NTPase"/>
</dbReference>
<dbReference type="SUPFAM" id="SSF52540">
    <property type="entry name" value="P-loop containing nucleoside triphosphate hydrolases"/>
    <property type="match status" value="1"/>
</dbReference>
<keyword evidence="2" id="KW-0067">ATP-binding</keyword>
<dbReference type="PROSITE" id="PS51456">
    <property type="entry name" value="MYOSIN_MOTOR"/>
    <property type="match status" value="1"/>
</dbReference>
<proteinExistence type="inferred from homology"/>
<evidence type="ECO:0000313" key="7">
    <source>
        <dbReference type="EMBL" id="CAG10098.1"/>
    </source>
</evidence>
<feature type="domain" description="Myosin motor" evidence="6">
    <location>
        <begin position="35"/>
        <end position="73"/>
    </location>
</feature>
<comment type="similarity">
    <text evidence="5">Belongs to the TRAFAC class myosin-kinesin ATPase superfamily. Myosin family.</text>
</comment>
<dbReference type="OrthoDB" id="6108017at2759"/>
<evidence type="ECO:0000256" key="2">
    <source>
        <dbReference type="ARBA" id="ARBA00022840"/>
    </source>
</evidence>
<organism evidence="7">
    <name type="scientific">Tetraodon nigroviridis</name>
    <name type="common">Spotted green pufferfish</name>
    <name type="synonym">Chelonodon nigroviridis</name>
    <dbReference type="NCBI Taxonomy" id="99883"/>
    <lineage>
        <taxon>Eukaryota</taxon>
        <taxon>Metazoa</taxon>
        <taxon>Chordata</taxon>
        <taxon>Craniata</taxon>
        <taxon>Vertebrata</taxon>
        <taxon>Euteleostomi</taxon>
        <taxon>Actinopterygii</taxon>
        <taxon>Neopterygii</taxon>
        <taxon>Teleostei</taxon>
        <taxon>Neoteleostei</taxon>
        <taxon>Acanthomorphata</taxon>
        <taxon>Eupercaria</taxon>
        <taxon>Tetraodontiformes</taxon>
        <taxon>Tetradontoidea</taxon>
        <taxon>Tetraodontidae</taxon>
        <taxon>Tetraodon</taxon>
    </lineage>
</organism>
<dbReference type="GO" id="GO:0003779">
    <property type="term" value="F:actin binding"/>
    <property type="evidence" value="ECO:0007669"/>
    <property type="project" value="UniProtKB-KW"/>
</dbReference>
<sequence length="73" mass="8595">MEHSCKKADCLKGTLFEAPRKLSNGRFQLCRHPETYIGSVVISMNPYRSLPIYTPDKVEEYRNRNFYELSPHM</sequence>
<dbReference type="AlphaFoldDB" id="Q4RND4"/>
<dbReference type="EMBL" id="CAAE01015014">
    <property type="protein sequence ID" value="CAG10098.1"/>
    <property type="molecule type" value="Genomic_DNA"/>
</dbReference>
<dbReference type="GO" id="GO:0016459">
    <property type="term" value="C:myosin complex"/>
    <property type="evidence" value="ECO:0007669"/>
    <property type="project" value="UniProtKB-KW"/>
</dbReference>
<keyword evidence="5" id="KW-0009">Actin-binding</keyword>
<evidence type="ECO:0000256" key="4">
    <source>
        <dbReference type="ARBA" id="ARBA00023175"/>
    </source>
</evidence>
<dbReference type="GO" id="GO:0005524">
    <property type="term" value="F:ATP binding"/>
    <property type="evidence" value="ECO:0007669"/>
    <property type="project" value="UniProtKB-KW"/>
</dbReference>
<dbReference type="GO" id="GO:0003774">
    <property type="term" value="F:cytoskeletal motor activity"/>
    <property type="evidence" value="ECO:0007669"/>
    <property type="project" value="InterPro"/>
</dbReference>
<reference evidence="7" key="1">
    <citation type="journal article" date="2004" name="Nature">
        <title>Genome duplication in the teleost fish Tetraodon nigroviridis reveals the early vertebrate proto-karyotype.</title>
        <authorList>
            <person name="Jaillon O."/>
            <person name="Aury J.-M."/>
            <person name="Brunet F."/>
            <person name="Petit J.-L."/>
            <person name="Stange-Thomann N."/>
            <person name="Mauceli E."/>
            <person name="Bouneau L."/>
            <person name="Fischer C."/>
            <person name="Ozouf-Costaz C."/>
            <person name="Bernot A."/>
            <person name="Nicaud S."/>
            <person name="Jaffe D."/>
            <person name="Fisher S."/>
            <person name="Lutfalla G."/>
            <person name="Dossat C."/>
            <person name="Segurens B."/>
            <person name="Dasilva C."/>
            <person name="Salanoubat M."/>
            <person name="Levy M."/>
            <person name="Boudet N."/>
            <person name="Castellano S."/>
            <person name="Anthouard V."/>
            <person name="Jubin C."/>
            <person name="Castelli V."/>
            <person name="Katinka M."/>
            <person name="Vacherie B."/>
            <person name="Biemont C."/>
            <person name="Skalli Z."/>
            <person name="Cattolico L."/>
            <person name="Poulain J."/>
            <person name="De Berardinis V."/>
            <person name="Cruaud C."/>
            <person name="Duprat S."/>
            <person name="Brottier P."/>
            <person name="Coutanceau J.-P."/>
            <person name="Gouzy J."/>
            <person name="Parra G."/>
            <person name="Lardier G."/>
            <person name="Chapple C."/>
            <person name="McKernan K.J."/>
            <person name="McEwan P."/>
            <person name="Bosak S."/>
            <person name="Kellis M."/>
            <person name="Volff J.-N."/>
            <person name="Guigo R."/>
            <person name="Zody M.C."/>
            <person name="Mesirov J."/>
            <person name="Lindblad-Toh K."/>
            <person name="Birren B."/>
            <person name="Nusbaum C."/>
            <person name="Kahn D."/>
            <person name="Robinson-Rechavi M."/>
            <person name="Laudet V."/>
            <person name="Schachter V."/>
            <person name="Quetier F."/>
            <person name="Saurin W."/>
            <person name="Scarpelli C."/>
            <person name="Wincker P."/>
            <person name="Lander E.S."/>
            <person name="Weissenbach J."/>
            <person name="Roest Crollius H."/>
        </authorList>
    </citation>
    <scope>NUCLEOTIDE SEQUENCE [LARGE SCALE GENOMIC DNA]</scope>
</reference>
<reference evidence="7" key="2">
    <citation type="submission" date="2004-02" db="EMBL/GenBank/DDBJ databases">
        <authorList>
            <consortium name="Genoscope"/>
            <consortium name="Whitehead Institute Centre for Genome Research"/>
        </authorList>
    </citation>
    <scope>NUCLEOTIDE SEQUENCE</scope>
</reference>
<name>Q4RND4_TETNG</name>
<dbReference type="InterPro" id="IPR036961">
    <property type="entry name" value="Kinesin_motor_dom_sf"/>
</dbReference>
<dbReference type="InterPro" id="IPR001609">
    <property type="entry name" value="Myosin_head_motor_dom-like"/>
</dbReference>
<dbReference type="Pfam" id="PF00063">
    <property type="entry name" value="Myosin_head"/>
    <property type="match status" value="1"/>
</dbReference>
<protein>
    <submittedName>
        <fullName evidence="7">(spotted green pufferfish) hypothetical protein</fullName>
    </submittedName>
</protein>
<evidence type="ECO:0000256" key="1">
    <source>
        <dbReference type="ARBA" id="ARBA00022741"/>
    </source>
</evidence>
<accession>Q4RND4</accession>
<keyword evidence="4" id="KW-0505">Motor protein</keyword>
<keyword evidence="3 5" id="KW-0518">Myosin</keyword>
<gene>
    <name evidence="7" type="ORF">GSTENG00031606001</name>
</gene>
<dbReference type="KEGG" id="tng:GSTEN00031606G001"/>
<evidence type="ECO:0000256" key="3">
    <source>
        <dbReference type="ARBA" id="ARBA00023123"/>
    </source>
</evidence>
<keyword evidence="1" id="KW-0547">Nucleotide-binding</keyword>